<dbReference type="EMBL" id="JABSTV010000225">
    <property type="protein sequence ID" value="KAH7986900.1"/>
    <property type="molecule type" value="Genomic_DNA"/>
</dbReference>
<evidence type="ECO:0000313" key="2">
    <source>
        <dbReference type="EMBL" id="KAH7986900.1"/>
    </source>
</evidence>
<dbReference type="Proteomes" id="UP000821837">
    <property type="component" value="Unassembled WGS sequence"/>
</dbReference>
<accession>A0A9D4TE31</accession>
<reference evidence="2" key="2">
    <citation type="submission" date="2021-09" db="EMBL/GenBank/DDBJ databases">
        <authorList>
            <person name="Jia N."/>
            <person name="Wang J."/>
            <person name="Shi W."/>
            <person name="Du L."/>
            <person name="Sun Y."/>
            <person name="Zhan W."/>
            <person name="Jiang J."/>
            <person name="Wang Q."/>
            <person name="Zhang B."/>
            <person name="Ji P."/>
            <person name="Sakyi L.B."/>
            <person name="Cui X."/>
            <person name="Yuan T."/>
            <person name="Jiang B."/>
            <person name="Yang W."/>
            <person name="Lam T.T.-Y."/>
            <person name="Chang Q."/>
            <person name="Ding S."/>
            <person name="Wang X."/>
            <person name="Zhu J."/>
            <person name="Ruan X."/>
            <person name="Zhao L."/>
            <person name="Wei J."/>
            <person name="Que T."/>
            <person name="Du C."/>
            <person name="Cheng J."/>
            <person name="Dai P."/>
            <person name="Han X."/>
            <person name="Huang E."/>
            <person name="Gao Y."/>
            <person name="Liu J."/>
            <person name="Shao H."/>
            <person name="Ye R."/>
            <person name="Li L."/>
            <person name="Wei W."/>
            <person name="Wang X."/>
            <person name="Wang C."/>
            <person name="Huo Q."/>
            <person name="Li W."/>
            <person name="Guo W."/>
            <person name="Chen H."/>
            <person name="Chen S."/>
            <person name="Zhou L."/>
            <person name="Zhou L."/>
            <person name="Ni X."/>
            <person name="Tian J."/>
            <person name="Zhou Y."/>
            <person name="Sheng Y."/>
            <person name="Liu T."/>
            <person name="Pan Y."/>
            <person name="Xia L."/>
            <person name="Li J."/>
            <person name="Zhao F."/>
            <person name="Cao W."/>
        </authorList>
    </citation>
    <scope>NUCLEOTIDE SEQUENCE</scope>
    <source>
        <strain evidence="2">Rsan-2018</strain>
        <tissue evidence="2">Larvae</tissue>
    </source>
</reference>
<proteinExistence type="predicted"/>
<gene>
    <name evidence="1" type="ORF">HPB52_005140</name>
    <name evidence="2" type="ORF">HPB52_024654</name>
</gene>
<evidence type="ECO:0000313" key="3">
    <source>
        <dbReference type="Proteomes" id="UP000821837"/>
    </source>
</evidence>
<sequence>MQGFVKLEKEYSRARPLNMPGIRLNLGQNIVDLWLSENFCQWIPTASLTYVVKPTCNNRARFEPNDDKDDDATEKFQEDEETLVRQRRQRKFILPVRLRGYVL</sequence>
<comment type="caution">
    <text evidence="2">The sequence shown here is derived from an EMBL/GenBank/DDBJ whole genome shotgun (WGS) entry which is preliminary data.</text>
</comment>
<dbReference type="AlphaFoldDB" id="A0A9D4TE31"/>
<name>A0A9D4TE31_RHISA</name>
<organism evidence="2 3">
    <name type="scientific">Rhipicephalus sanguineus</name>
    <name type="common">Brown dog tick</name>
    <name type="synonym">Ixodes sanguineus</name>
    <dbReference type="NCBI Taxonomy" id="34632"/>
    <lineage>
        <taxon>Eukaryota</taxon>
        <taxon>Metazoa</taxon>
        <taxon>Ecdysozoa</taxon>
        <taxon>Arthropoda</taxon>
        <taxon>Chelicerata</taxon>
        <taxon>Arachnida</taxon>
        <taxon>Acari</taxon>
        <taxon>Parasitiformes</taxon>
        <taxon>Ixodida</taxon>
        <taxon>Ixodoidea</taxon>
        <taxon>Ixodidae</taxon>
        <taxon>Rhipicephalinae</taxon>
        <taxon>Rhipicephalus</taxon>
        <taxon>Rhipicephalus</taxon>
    </lineage>
</organism>
<reference evidence="2" key="1">
    <citation type="journal article" date="2020" name="Cell">
        <title>Large-Scale Comparative Analyses of Tick Genomes Elucidate Their Genetic Diversity and Vector Capacities.</title>
        <authorList>
            <consortium name="Tick Genome and Microbiome Consortium (TIGMIC)"/>
            <person name="Jia N."/>
            <person name="Wang J."/>
            <person name="Shi W."/>
            <person name="Du L."/>
            <person name="Sun Y."/>
            <person name="Zhan W."/>
            <person name="Jiang J.F."/>
            <person name="Wang Q."/>
            <person name="Zhang B."/>
            <person name="Ji P."/>
            <person name="Bell-Sakyi L."/>
            <person name="Cui X.M."/>
            <person name="Yuan T.T."/>
            <person name="Jiang B.G."/>
            <person name="Yang W.F."/>
            <person name="Lam T.T."/>
            <person name="Chang Q.C."/>
            <person name="Ding S.J."/>
            <person name="Wang X.J."/>
            <person name="Zhu J.G."/>
            <person name="Ruan X.D."/>
            <person name="Zhao L."/>
            <person name="Wei J.T."/>
            <person name="Ye R.Z."/>
            <person name="Que T.C."/>
            <person name="Du C.H."/>
            <person name="Zhou Y.H."/>
            <person name="Cheng J.X."/>
            <person name="Dai P.F."/>
            <person name="Guo W.B."/>
            <person name="Han X.H."/>
            <person name="Huang E.J."/>
            <person name="Li L.F."/>
            <person name="Wei W."/>
            <person name="Gao Y.C."/>
            <person name="Liu J.Z."/>
            <person name="Shao H.Z."/>
            <person name="Wang X."/>
            <person name="Wang C.C."/>
            <person name="Yang T.C."/>
            <person name="Huo Q.B."/>
            <person name="Li W."/>
            <person name="Chen H.Y."/>
            <person name="Chen S.E."/>
            <person name="Zhou L.G."/>
            <person name="Ni X.B."/>
            <person name="Tian J.H."/>
            <person name="Sheng Y."/>
            <person name="Liu T."/>
            <person name="Pan Y.S."/>
            <person name="Xia L.Y."/>
            <person name="Li J."/>
            <person name="Zhao F."/>
            <person name="Cao W.C."/>
        </authorList>
    </citation>
    <scope>NUCLEOTIDE SEQUENCE</scope>
    <source>
        <strain evidence="2">Rsan-2018</strain>
    </source>
</reference>
<evidence type="ECO:0000313" key="1">
    <source>
        <dbReference type="EMBL" id="KAH7968014.1"/>
    </source>
</evidence>
<keyword evidence="3" id="KW-1185">Reference proteome</keyword>
<protein>
    <submittedName>
        <fullName evidence="2">Uncharacterized protein</fullName>
    </submittedName>
</protein>
<dbReference type="EMBL" id="JABSTV010001248">
    <property type="protein sequence ID" value="KAH7968014.1"/>
    <property type="molecule type" value="Genomic_DNA"/>
</dbReference>